<proteinExistence type="predicted"/>
<accession>A0ABN3VVU8</accession>
<keyword evidence="2" id="KW-0472">Membrane</keyword>
<keyword evidence="1" id="KW-0175">Coiled coil</keyword>
<gene>
    <name evidence="3" type="ORF">GCM10010517_25280</name>
</gene>
<keyword evidence="2" id="KW-0812">Transmembrane</keyword>
<organism evidence="3 4">
    <name type="scientific">Streptosporangium fragile</name>
    <dbReference type="NCBI Taxonomy" id="46186"/>
    <lineage>
        <taxon>Bacteria</taxon>
        <taxon>Bacillati</taxon>
        <taxon>Actinomycetota</taxon>
        <taxon>Actinomycetes</taxon>
        <taxon>Streptosporangiales</taxon>
        <taxon>Streptosporangiaceae</taxon>
        <taxon>Streptosporangium</taxon>
    </lineage>
</organism>
<dbReference type="RefSeq" id="WP_344970755.1">
    <property type="nucleotide sequence ID" value="NZ_BAAAVI010000015.1"/>
</dbReference>
<evidence type="ECO:0000313" key="3">
    <source>
        <dbReference type="EMBL" id="GAA2865895.1"/>
    </source>
</evidence>
<sequence length="157" mass="17124">MPTPRQTTLLAAMTGPLVLIALALLAGADVISVTAAIVLGAITAVLGVQILVIATVRRIDGKAQRIDNRVKRCEAETVQLKAATERLERRLGEITELIREHERRRDEDLQAILVSLGEDRLAAVPQRREVEKMIQELLPRLVGAQAGTGRAKPERTA</sequence>
<evidence type="ECO:0000313" key="4">
    <source>
        <dbReference type="Proteomes" id="UP001500831"/>
    </source>
</evidence>
<dbReference type="EMBL" id="BAAAVI010000015">
    <property type="protein sequence ID" value="GAA2865895.1"/>
    <property type="molecule type" value="Genomic_DNA"/>
</dbReference>
<name>A0ABN3VVU8_9ACTN</name>
<feature type="coiled-coil region" evidence="1">
    <location>
        <begin position="70"/>
        <end position="104"/>
    </location>
</feature>
<reference evidence="3 4" key="1">
    <citation type="journal article" date="2019" name="Int. J. Syst. Evol. Microbiol.">
        <title>The Global Catalogue of Microorganisms (GCM) 10K type strain sequencing project: providing services to taxonomists for standard genome sequencing and annotation.</title>
        <authorList>
            <consortium name="The Broad Institute Genomics Platform"/>
            <consortium name="The Broad Institute Genome Sequencing Center for Infectious Disease"/>
            <person name="Wu L."/>
            <person name="Ma J."/>
        </authorList>
    </citation>
    <scope>NUCLEOTIDE SEQUENCE [LARGE SCALE GENOMIC DNA]</scope>
    <source>
        <strain evidence="3 4">JCM 6242</strain>
    </source>
</reference>
<evidence type="ECO:0000256" key="2">
    <source>
        <dbReference type="SAM" id="Phobius"/>
    </source>
</evidence>
<keyword evidence="2" id="KW-1133">Transmembrane helix</keyword>
<comment type="caution">
    <text evidence="3">The sequence shown here is derived from an EMBL/GenBank/DDBJ whole genome shotgun (WGS) entry which is preliminary data.</text>
</comment>
<feature type="transmembrane region" description="Helical" evidence="2">
    <location>
        <begin position="7"/>
        <end position="27"/>
    </location>
</feature>
<evidence type="ECO:0000256" key="1">
    <source>
        <dbReference type="SAM" id="Coils"/>
    </source>
</evidence>
<dbReference type="Proteomes" id="UP001500831">
    <property type="component" value="Unassembled WGS sequence"/>
</dbReference>
<protein>
    <submittedName>
        <fullName evidence="3">Uncharacterized protein</fullName>
    </submittedName>
</protein>
<feature type="transmembrane region" description="Helical" evidence="2">
    <location>
        <begin position="33"/>
        <end position="56"/>
    </location>
</feature>
<keyword evidence="4" id="KW-1185">Reference proteome</keyword>